<name>A0ABT8M255_9EURY</name>
<evidence type="ECO:0000313" key="2">
    <source>
        <dbReference type="Proteomes" id="UP001168423"/>
    </source>
</evidence>
<evidence type="ECO:0000313" key="1">
    <source>
        <dbReference type="EMBL" id="MDN7013125.1"/>
    </source>
</evidence>
<proteinExistence type="predicted"/>
<dbReference type="EMBL" id="VCYI01000010">
    <property type="protein sequence ID" value="MDN7013125.1"/>
    <property type="molecule type" value="Genomic_DNA"/>
</dbReference>
<comment type="caution">
    <text evidence="1">The sequence shown here is derived from an EMBL/GenBank/DDBJ whole genome shotgun (WGS) entry which is preliminary data.</text>
</comment>
<reference evidence="1" key="1">
    <citation type="submission" date="2019-05" db="EMBL/GenBank/DDBJ databases">
        <title>Isolation and characterization of methanogens from the cold seep sediment at Four-Way Closure Ridge.</title>
        <authorList>
            <person name="You Y.-T."/>
            <person name="Chen S.-C."/>
            <person name="Zhang W.-L."/>
            <person name="Lai M.-C."/>
        </authorList>
    </citation>
    <scope>NUCLEOTIDE SEQUENCE</scope>
    <source>
        <strain evidence="1">FWC-SCC3</strain>
    </source>
</reference>
<gene>
    <name evidence="1" type="ORF">FGW20_08735</name>
</gene>
<organism evidence="1 2">
    <name type="scientific">Methanoculleus methanifontis</name>
    <dbReference type="NCBI Taxonomy" id="2584086"/>
    <lineage>
        <taxon>Archaea</taxon>
        <taxon>Methanobacteriati</taxon>
        <taxon>Methanobacteriota</taxon>
        <taxon>Stenosarchaea group</taxon>
        <taxon>Methanomicrobia</taxon>
        <taxon>Methanomicrobiales</taxon>
        <taxon>Methanomicrobiaceae</taxon>
        <taxon>Methanoculleus</taxon>
    </lineage>
</organism>
<dbReference type="RefSeq" id="WP_301677708.1">
    <property type="nucleotide sequence ID" value="NZ_VCYI01000010.1"/>
</dbReference>
<keyword evidence="2" id="KW-1185">Reference proteome</keyword>
<protein>
    <recommendedName>
        <fullName evidence="3">Lipoprotein</fullName>
    </recommendedName>
</protein>
<sequence length="248" mass="27195">MFRKKVWVVSLALLTVAFITVTGCTDSKNGGINLFGEEKFVYSENFSLTGEVSKTAGKGLFWSGYYAYGLESEKVRIDLPSDGGKLYKIDITTYDPESKVRLTGGGNYTYKYITDKFGNYTIETGKMEDPFGISGLNADKLSDINTTLYIIPAINSSHGRSAVVDGHRVDAELIDRNFYVVLEIPAPYSPTKSGDLYEDGEIVQANGHITIKEIDGKVELSKGMMGGDRAKVIEIEGKETSRTSNVMG</sequence>
<accession>A0ABT8M255</accession>
<dbReference type="Proteomes" id="UP001168423">
    <property type="component" value="Unassembled WGS sequence"/>
</dbReference>
<evidence type="ECO:0008006" key="3">
    <source>
        <dbReference type="Google" id="ProtNLM"/>
    </source>
</evidence>
<dbReference type="PROSITE" id="PS51257">
    <property type="entry name" value="PROKAR_LIPOPROTEIN"/>
    <property type="match status" value="1"/>
</dbReference>